<feature type="transmembrane region" description="Helical" evidence="1">
    <location>
        <begin position="179"/>
        <end position="205"/>
    </location>
</feature>
<protein>
    <submittedName>
        <fullName evidence="2">Uncharacterized protein</fullName>
    </submittedName>
</protein>
<reference evidence="2 3" key="2">
    <citation type="submission" date="2019-06" db="EMBL/GenBank/DDBJ databases">
        <authorList>
            <person name="Seo Y."/>
        </authorList>
    </citation>
    <scope>NUCLEOTIDE SEQUENCE [LARGE SCALE GENOMIC DNA]</scope>
    <source>
        <strain evidence="2 3">MaA-Y11</strain>
    </source>
</reference>
<gene>
    <name evidence="2" type="ORF">FJA49_17565</name>
</gene>
<dbReference type="RefSeq" id="WP_140002708.1">
    <property type="nucleotide sequence ID" value="NZ_VFJE01000056.1"/>
</dbReference>
<reference evidence="2 3" key="1">
    <citation type="submission" date="2019-06" db="EMBL/GenBank/DDBJ databases">
        <title>Flavobacterium sp. MaA-Y11 from geoumgang.</title>
        <authorList>
            <person name="Jeong S."/>
        </authorList>
    </citation>
    <scope>NUCLEOTIDE SEQUENCE [LARGE SCALE GENOMIC DNA]</scope>
    <source>
        <strain evidence="2 3">MaA-Y11</strain>
    </source>
</reference>
<feature type="transmembrane region" description="Helical" evidence="1">
    <location>
        <begin position="121"/>
        <end position="142"/>
    </location>
</feature>
<feature type="transmembrane region" description="Helical" evidence="1">
    <location>
        <begin position="148"/>
        <end position="167"/>
    </location>
</feature>
<organism evidence="2 3">
    <name type="scientific">Flavobacterium microcysteis</name>
    <dbReference type="NCBI Taxonomy" id="2596891"/>
    <lineage>
        <taxon>Bacteria</taxon>
        <taxon>Pseudomonadati</taxon>
        <taxon>Bacteroidota</taxon>
        <taxon>Flavobacteriia</taxon>
        <taxon>Flavobacteriales</taxon>
        <taxon>Flavobacteriaceae</taxon>
        <taxon>Flavobacterium</taxon>
    </lineage>
</organism>
<dbReference type="EMBL" id="VFJE01000056">
    <property type="protein sequence ID" value="TPD65986.1"/>
    <property type="molecule type" value="Genomic_DNA"/>
</dbReference>
<keyword evidence="1" id="KW-1133">Transmembrane helix</keyword>
<keyword evidence="1" id="KW-0472">Membrane</keyword>
<comment type="caution">
    <text evidence="2">The sequence shown here is derived from an EMBL/GenBank/DDBJ whole genome shotgun (WGS) entry which is preliminary data.</text>
</comment>
<dbReference type="Proteomes" id="UP000319175">
    <property type="component" value="Unassembled WGS sequence"/>
</dbReference>
<dbReference type="OrthoDB" id="5149141at2"/>
<evidence type="ECO:0000313" key="3">
    <source>
        <dbReference type="Proteomes" id="UP000319175"/>
    </source>
</evidence>
<evidence type="ECO:0000256" key="1">
    <source>
        <dbReference type="SAM" id="Phobius"/>
    </source>
</evidence>
<evidence type="ECO:0000313" key="2">
    <source>
        <dbReference type="EMBL" id="TPD65986.1"/>
    </source>
</evidence>
<accession>A0A501Q1X4</accession>
<dbReference type="AlphaFoldDB" id="A0A501Q1X4"/>
<sequence>MNSKQKVKELILDQFRKGNRRDNEIIMMRVFINLEYKLPPKQRDVFYEAINELINEELIIYEKSSPECLRLTKKGYDYIYVEEDEIKPTNMSENSTDTNKEKSSNPSALDILNQAITKVPFVKYALGIAGVGAAIAIVAMFVKEDAKVPVISLLIMLGLMVLLFIFSRVAKSKEAHVKYAGFILIYFIVAVTCLSCALLITSVFFDFPKPIGEIIK</sequence>
<keyword evidence="3" id="KW-1185">Reference proteome</keyword>
<keyword evidence="1" id="KW-0812">Transmembrane</keyword>
<proteinExistence type="predicted"/>
<name>A0A501Q1X4_9FLAO</name>